<feature type="region of interest" description="Disordered" evidence="1">
    <location>
        <begin position="18"/>
        <end position="39"/>
    </location>
</feature>
<accession>B9Y778</accession>
<sequence length="39" mass="4660">MTAFAAIKRRKIRIDKDGRHSYNTFRSTSKYENQKGKQK</sequence>
<dbReference type="Proteomes" id="UP000005950">
    <property type="component" value="Unassembled WGS sequence"/>
</dbReference>
<feature type="compositionally biased region" description="Polar residues" evidence="1">
    <location>
        <begin position="21"/>
        <end position="31"/>
    </location>
</feature>
<protein>
    <submittedName>
        <fullName evidence="2">Uncharacterized protein</fullName>
    </submittedName>
</protein>
<comment type="caution">
    <text evidence="2">The sequence shown here is derived from an EMBL/GenBank/DDBJ whole genome shotgun (WGS) entry which is preliminary data.</text>
</comment>
<reference evidence="2 3" key="2">
    <citation type="submission" date="2009-02" db="EMBL/GenBank/DDBJ databases">
        <title>Draft genome sequence of Holdemania filiformis DSM 12042.</title>
        <authorList>
            <person name="Sudarsanam P."/>
            <person name="Ley R."/>
            <person name="Guruge J."/>
            <person name="Turnbaugh P.J."/>
            <person name="Mahowald M."/>
            <person name="Liep D."/>
            <person name="Gordon J."/>
        </authorList>
    </citation>
    <scope>NUCLEOTIDE SEQUENCE [LARGE SCALE GENOMIC DNA]</scope>
    <source>
        <strain evidence="2 3">DSM 12042</strain>
    </source>
</reference>
<dbReference type="AlphaFoldDB" id="B9Y778"/>
<reference evidence="2 3" key="1">
    <citation type="submission" date="2008-12" db="EMBL/GenBank/DDBJ databases">
        <authorList>
            <person name="Fulton L."/>
            <person name="Clifton S."/>
            <person name="Fulton B."/>
            <person name="Xu J."/>
            <person name="Minx P."/>
            <person name="Pepin K.H."/>
            <person name="Johnson M."/>
            <person name="Bhonagiri V."/>
            <person name="Nash W.E."/>
            <person name="Mardis E.R."/>
            <person name="Wilson R.K."/>
        </authorList>
    </citation>
    <scope>NUCLEOTIDE SEQUENCE [LARGE SCALE GENOMIC DNA]</scope>
    <source>
        <strain evidence="2 3">DSM 12042</strain>
    </source>
</reference>
<evidence type="ECO:0000313" key="3">
    <source>
        <dbReference type="Proteomes" id="UP000005950"/>
    </source>
</evidence>
<organism evidence="2 3">
    <name type="scientific">Holdemania filiformis DSM 12042</name>
    <dbReference type="NCBI Taxonomy" id="545696"/>
    <lineage>
        <taxon>Bacteria</taxon>
        <taxon>Bacillati</taxon>
        <taxon>Bacillota</taxon>
        <taxon>Erysipelotrichia</taxon>
        <taxon>Erysipelotrichales</taxon>
        <taxon>Erysipelotrichaceae</taxon>
        <taxon>Holdemania</taxon>
    </lineage>
</organism>
<evidence type="ECO:0000313" key="2">
    <source>
        <dbReference type="EMBL" id="EEF68166.1"/>
    </source>
</evidence>
<name>B9Y778_9FIRM</name>
<gene>
    <name evidence="2" type="ORF">HOLDEFILI_01673</name>
</gene>
<evidence type="ECO:0000256" key="1">
    <source>
        <dbReference type="SAM" id="MobiDB-lite"/>
    </source>
</evidence>
<dbReference type="STRING" id="545696.HOLDEFILI_01673"/>
<dbReference type="HOGENOM" id="CLU_3310959_0_0_9"/>
<proteinExistence type="predicted"/>
<dbReference type="EMBL" id="ACCF01000093">
    <property type="protein sequence ID" value="EEF68166.1"/>
    <property type="molecule type" value="Genomic_DNA"/>
</dbReference>